<dbReference type="SUPFAM" id="SSF55060">
    <property type="entry name" value="GHMP Kinase, C-terminal domain"/>
    <property type="match status" value="1"/>
</dbReference>
<feature type="domain" description="GHMP kinase C-terminal" evidence="7">
    <location>
        <begin position="229"/>
        <end position="313"/>
    </location>
</feature>
<dbReference type="GO" id="GO:0008652">
    <property type="term" value="P:amino acid biosynthetic process"/>
    <property type="evidence" value="ECO:0007669"/>
    <property type="project" value="UniProtKB-KW"/>
</dbReference>
<name>F0SN71_RUBBR</name>
<evidence type="ECO:0000256" key="4">
    <source>
        <dbReference type="ARBA" id="ARBA00022777"/>
    </source>
</evidence>
<dbReference type="Pfam" id="PF00288">
    <property type="entry name" value="GHMP_kinases_N"/>
    <property type="match status" value="1"/>
</dbReference>
<dbReference type="OrthoDB" id="1492801at2"/>
<keyword evidence="2" id="KW-0808">Transferase</keyword>
<organism evidence="8 9">
    <name type="scientific">Rubinisphaera brasiliensis (strain ATCC 49424 / DSM 5305 / JCM 21570 / IAM 15109 / NBRC 103401 / IFAM 1448)</name>
    <name type="common">Planctomyces brasiliensis</name>
    <dbReference type="NCBI Taxonomy" id="756272"/>
    <lineage>
        <taxon>Bacteria</taxon>
        <taxon>Pseudomonadati</taxon>
        <taxon>Planctomycetota</taxon>
        <taxon>Planctomycetia</taxon>
        <taxon>Planctomycetales</taxon>
        <taxon>Planctomycetaceae</taxon>
        <taxon>Rubinisphaera</taxon>
    </lineage>
</organism>
<dbReference type="InterPro" id="IPR020568">
    <property type="entry name" value="Ribosomal_Su5_D2-typ_SF"/>
</dbReference>
<evidence type="ECO:0000313" key="9">
    <source>
        <dbReference type="Proteomes" id="UP000006860"/>
    </source>
</evidence>
<gene>
    <name evidence="8" type="ordered locus">Plabr_3503</name>
</gene>
<dbReference type="STRING" id="756272.Plabr_3503"/>
<dbReference type="InterPro" id="IPR036554">
    <property type="entry name" value="GHMP_kinase_C_sf"/>
</dbReference>
<evidence type="ECO:0000256" key="5">
    <source>
        <dbReference type="ARBA" id="ARBA00022840"/>
    </source>
</evidence>
<dbReference type="eggNOG" id="COG1907">
    <property type="taxonomic scope" value="Bacteria"/>
</dbReference>
<evidence type="ECO:0000259" key="6">
    <source>
        <dbReference type="Pfam" id="PF00288"/>
    </source>
</evidence>
<keyword evidence="5" id="KW-0067">ATP-binding</keyword>
<accession>F0SN71</accession>
<keyword evidence="4 8" id="KW-0418">Kinase</keyword>
<dbReference type="EMBL" id="CP002546">
    <property type="protein sequence ID" value="ADY61100.1"/>
    <property type="molecule type" value="Genomic_DNA"/>
</dbReference>
<dbReference type="Pfam" id="PF08544">
    <property type="entry name" value="GHMP_kinases_C"/>
    <property type="match status" value="1"/>
</dbReference>
<dbReference type="HOGENOM" id="CLU_061764_0_0_0"/>
<protein>
    <submittedName>
        <fullName evidence="8">GHMP kinase domain protein</fullName>
    </submittedName>
</protein>
<evidence type="ECO:0000256" key="1">
    <source>
        <dbReference type="ARBA" id="ARBA00022605"/>
    </source>
</evidence>
<dbReference type="GO" id="GO:0005524">
    <property type="term" value="F:ATP binding"/>
    <property type="evidence" value="ECO:0007669"/>
    <property type="project" value="UniProtKB-KW"/>
</dbReference>
<evidence type="ECO:0000256" key="3">
    <source>
        <dbReference type="ARBA" id="ARBA00022741"/>
    </source>
</evidence>
<keyword evidence="1" id="KW-0028">Amino-acid biosynthesis</keyword>
<evidence type="ECO:0000256" key="2">
    <source>
        <dbReference type="ARBA" id="ARBA00022679"/>
    </source>
</evidence>
<dbReference type="Gene3D" id="3.30.70.890">
    <property type="entry name" value="GHMP kinase, C-terminal domain"/>
    <property type="match status" value="1"/>
</dbReference>
<evidence type="ECO:0000313" key="8">
    <source>
        <dbReference type="EMBL" id="ADY61100.1"/>
    </source>
</evidence>
<dbReference type="RefSeq" id="WP_013629819.1">
    <property type="nucleotide sequence ID" value="NC_015174.1"/>
</dbReference>
<dbReference type="SUPFAM" id="SSF54211">
    <property type="entry name" value="Ribosomal protein S5 domain 2-like"/>
    <property type="match status" value="1"/>
</dbReference>
<evidence type="ECO:0000259" key="7">
    <source>
        <dbReference type="Pfam" id="PF08544"/>
    </source>
</evidence>
<dbReference type="PANTHER" id="PTHR20861">
    <property type="entry name" value="HOMOSERINE/4-DIPHOSPHOCYTIDYL-2-C-METHYL-D-ERYTHRITOL KINASE"/>
    <property type="match status" value="1"/>
</dbReference>
<dbReference type="GO" id="GO:0016301">
    <property type="term" value="F:kinase activity"/>
    <property type="evidence" value="ECO:0007669"/>
    <property type="project" value="UniProtKB-KW"/>
</dbReference>
<keyword evidence="9" id="KW-1185">Reference proteome</keyword>
<feature type="domain" description="GHMP kinase N-terminal" evidence="6">
    <location>
        <begin position="87"/>
        <end position="153"/>
    </location>
</feature>
<dbReference type="InterPro" id="IPR004422">
    <property type="entry name" value="RFAP_synthase"/>
</dbReference>
<dbReference type="Proteomes" id="UP000006860">
    <property type="component" value="Chromosome"/>
</dbReference>
<dbReference type="InterPro" id="IPR006204">
    <property type="entry name" value="GHMP_kinase_N_dom"/>
</dbReference>
<dbReference type="PANTHER" id="PTHR20861:SF6">
    <property type="entry name" value="BETA-RIBOFURANOSYLPHENOL 5'-PHOSPHATE SYNTHASE"/>
    <property type="match status" value="1"/>
</dbReference>
<dbReference type="AlphaFoldDB" id="F0SN71"/>
<keyword evidence="3" id="KW-0547">Nucleotide-binding</keyword>
<dbReference type="PIRSF" id="PIRSF004884">
    <property type="entry name" value="Sugar_kin_arch"/>
    <property type="match status" value="1"/>
</dbReference>
<dbReference type="KEGG" id="pbs:Plabr_3503"/>
<proteinExistence type="predicted"/>
<reference evidence="9" key="1">
    <citation type="submission" date="2011-02" db="EMBL/GenBank/DDBJ databases">
        <title>The complete genome of Planctomyces brasiliensis DSM 5305.</title>
        <authorList>
            <person name="Lucas S."/>
            <person name="Copeland A."/>
            <person name="Lapidus A."/>
            <person name="Bruce D."/>
            <person name="Goodwin L."/>
            <person name="Pitluck S."/>
            <person name="Kyrpides N."/>
            <person name="Mavromatis K."/>
            <person name="Pagani I."/>
            <person name="Ivanova N."/>
            <person name="Ovchinnikova G."/>
            <person name="Lu M."/>
            <person name="Detter J.C."/>
            <person name="Han C."/>
            <person name="Land M."/>
            <person name="Hauser L."/>
            <person name="Markowitz V."/>
            <person name="Cheng J.-F."/>
            <person name="Hugenholtz P."/>
            <person name="Woyke T."/>
            <person name="Wu D."/>
            <person name="Tindall B."/>
            <person name="Pomrenke H.G."/>
            <person name="Brambilla E."/>
            <person name="Klenk H.-P."/>
            <person name="Eisen J.A."/>
        </authorList>
    </citation>
    <scope>NUCLEOTIDE SEQUENCE [LARGE SCALE GENOMIC DNA]</scope>
    <source>
        <strain evidence="9">ATCC 49424 / DSM 5305 / JCM 21570 / NBRC 103401 / IFAM 1448</strain>
    </source>
</reference>
<dbReference type="InterPro" id="IPR013750">
    <property type="entry name" value="GHMP_kinase_C_dom"/>
</dbReference>
<sequence length="344" mass="37158">MNGAEPSNSTLAEVAIQTGARLHCGLFSDERPGGRRFQGFGLMIDRPGFRILASRNEESHHRVKLTAKTDEVSETAQELIDKAETCLRNLDATTENPVYVDLEITRILTPHTGLGSGTQLAYAVATVWNELNGGPYSVGDFRELLQRGKRSCIGSFGFYRGGLLIDAGMTREESQGSCRFAALLPAEWRVLLASPKGAHGIAGTAELEAFRKLPPLAERDVDRLEAMLEQLETAVNDFDLFSSILREFGLVVGESFAEVQGGRFSHPGCEQIFEAFTQCGISGVAQSSWGPTMFGLCRDSAQAGEVAERLENLLPAADFSLEIAAPMNRGAALTLAPEETAESG</sequence>